<feature type="domain" description="Glycerol-3-phosphate dehydrogenase NAD-dependent N-terminal" evidence="16">
    <location>
        <begin position="6"/>
        <end position="159"/>
    </location>
</feature>
<dbReference type="InterPro" id="IPR008927">
    <property type="entry name" value="6-PGluconate_DH-like_C_sf"/>
</dbReference>
<evidence type="ECO:0000256" key="1">
    <source>
        <dbReference type="ARBA" id="ARBA00011009"/>
    </source>
</evidence>
<dbReference type="InterPro" id="IPR036291">
    <property type="entry name" value="NAD(P)-bd_dom_sf"/>
</dbReference>
<evidence type="ECO:0000259" key="16">
    <source>
        <dbReference type="Pfam" id="PF01210"/>
    </source>
</evidence>
<comment type="pathway">
    <text evidence="10">Membrane lipid metabolism; glycerophospholipid metabolism.</text>
</comment>
<comment type="catalytic activity">
    <reaction evidence="10 15">
        <text>sn-glycerol 3-phosphate + NADP(+) = dihydroxyacetone phosphate + NADPH + H(+)</text>
        <dbReference type="Rhea" id="RHEA:11096"/>
        <dbReference type="ChEBI" id="CHEBI:15378"/>
        <dbReference type="ChEBI" id="CHEBI:57597"/>
        <dbReference type="ChEBI" id="CHEBI:57642"/>
        <dbReference type="ChEBI" id="CHEBI:57783"/>
        <dbReference type="ChEBI" id="CHEBI:58349"/>
        <dbReference type="EC" id="1.1.1.94"/>
    </reaction>
</comment>
<evidence type="ECO:0000259" key="17">
    <source>
        <dbReference type="Pfam" id="PF07479"/>
    </source>
</evidence>
<comment type="similarity">
    <text evidence="1 10 14">Belongs to the NAD-dependent glycerol-3-phosphate dehydrogenase family.</text>
</comment>
<feature type="domain" description="Glycerol-3-phosphate dehydrogenase NAD-dependent C-terminal" evidence="17">
    <location>
        <begin position="179"/>
        <end position="319"/>
    </location>
</feature>
<dbReference type="Proteomes" id="UP001229244">
    <property type="component" value="Unassembled WGS sequence"/>
</dbReference>
<dbReference type="HAMAP" id="MF_00394">
    <property type="entry name" value="NAD_Glyc3P_dehydrog"/>
    <property type="match status" value="1"/>
</dbReference>
<evidence type="ECO:0000256" key="11">
    <source>
        <dbReference type="PIRSR" id="PIRSR000114-1"/>
    </source>
</evidence>
<feature type="binding site" evidence="10">
    <location>
        <position position="253"/>
    </location>
    <ligand>
        <name>sn-glycerol 3-phosphate</name>
        <dbReference type="ChEBI" id="CHEBI:57597"/>
    </ligand>
</feature>
<dbReference type="InterPro" id="IPR006109">
    <property type="entry name" value="G3P_DH_NAD-dep_C"/>
</dbReference>
<keyword evidence="6 10" id="KW-0520">NAD</keyword>
<dbReference type="Pfam" id="PF07479">
    <property type="entry name" value="NAD_Gly3P_dh_C"/>
    <property type="match status" value="1"/>
</dbReference>
<dbReference type="RefSeq" id="WP_306885019.1">
    <property type="nucleotide sequence ID" value="NZ_JAUSUL010000002.1"/>
</dbReference>
<evidence type="ECO:0000256" key="8">
    <source>
        <dbReference type="ARBA" id="ARBA00023209"/>
    </source>
</evidence>
<dbReference type="GO" id="GO:0047952">
    <property type="term" value="F:glycerol-3-phosphate dehydrogenase [NAD(P)+] activity"/>
    <property type="evidence" value="ECO:0007669"/>
    <property type="project" value="UniProtKB-UniRule"/>
</dbReference>
<dbReference type="AlphaFoldDB" id="A0AAE4ASM1"/>
<evidence type="ECO:0000313" key="18">
    <source>
        <dbReference type="EMBL" id="MDQ0315180.1"/>
    </source>
</evidence>
<dbReference type="SUPFAM" id="SSF51735">
    <property type="entry name" value="NAD(P)-binding Rossmann-fold domains"/>
    <property type="match status" value="1"/>
</dbReference>
<evidence type="ECO:0000256" key="15">
    <source>
        <dbReference type="RuleBase" id="RU000439"/>
    </source>
</evidence>
<dbReference type="GO" id="GO:0051287">
    <property type="term" value="F:NAD binding"/>
    <property type="evidence" value="ECO:0007669"/>
    <property type="project" value="InterPro"/>
</dbReference>
<accession>A0AAE4ASM1</accession>
<comment type="caution">
    <text evidence="10">Lacks conserved residue(s) required for the propagation of feature annotation.</text>
</comment>
<dbReference type="Gene3D" id="1.10.1040.10">
    <property type="entry name" value="N-(1-d-carboxylethyl)-l-norvaline Dehydrogenase, domain 2"/>
    <property type="match status" value="1"/>
</dbReference>
<evidence type="ECO:0000256" key="5">
    <source>
        <dbReference type="ARBA" id="ARBA00023002"/>
    </source>
</evidence>
<dbReference type="GO" id="GO:0005975">
    <property type="term" value="P:carbohydrate metabolic process"/>
    <property type="evidence" value="ECO:0007669"/>
    <property type="project" value="InterPro"/>
</dbReference>
<feature type="binding site" evidence="10">
    <location>
        <position position="254"/>
    </location>
    <ligand>
        <name>NADPH</name>
        <dbReference type="ChEBI" id="CHEBI:57783"/>
    </ligand>
</feature>
<comment type="catalytic activity">
    <reaction evidence="10">
        <text>sn-glycerol 3-phosphate + NAD(+) = dihydroxyacetone phosphate + NADH + H(+)</text>
        <dbReference type="Rhea" id="RHEA:11092"/>
        <dbReference type="ChEBI" id="CHEBI:15378"/>
        <dbReference type="ChEBI" id="CHEBI:57540"/>
        <dbReference type="ChEBI" id="CHEBI:57597"/>
        <dbReference type="ChEBI" id="CHEBI:57642"/>
        <dbReference type="ChEBI" id="CHEBI:57945"/>
        <dbReference type="EC" id="1.1.1.94"/>
    </reaction>
</comment>
<dbReference type="NCBIfam" id="NF000942">
    <property type="entry name" value="PRK00094.1-4"/>
    <property type="match status" value="1"/>
</dbReference>
<comment type="subcellular location">
    <subcellularLocation>
        <location evidence="10">Cytoplasm</location>
    </subcellularLocation>
</comment>
<feature type="binding site" evidence="13">
    <location>
        <begin position="11"/>
        <end position="16"/>
    </location>
    <ligand>
        <name>NAD(+)</name>
        <dbReference type="ChEBI" id="CHEBI:57540"/>
    </ligand>
</feature>
<keyword evidence="8 10" id="KW-0594">Phospholipid biosynthesis</keyword>
<dbReference type="EMBL" id="JAUSUL010000002">
    <property type="protein sequence ID" value="MDQ0315180.1"/>
    <property type="molecule type" value="Genomic_DNA"/>
</dbReference>
<keyword evidence="7 10" id="KW-0443">Lipid metabolism</keyword>
<evidence type="ECO:0000256" key="7">
    <source>
        <dbReference type="ARBA" id="ARBA00023098"/>
    </source>
</evidence>
<dbReference type="PANTHER" id="PTHR11728:SF1">
    <property type="entry name" value="GLYCEROL-3-PHOSPHATE DEHYDROGENASE [NAD(+)] 2, CHLOROPLASTIC"/>
    <property type="match status" value="1"/>
</dbReference>
<feature type="binding site" evidence="10">
    <location>
        <position position="280"/>
    </location>
    <ligand>
        <name>NADPH</name>
        <dbReference type="ChEBI" id="CHEBI:57783"/>
    </ligand>
</feature>
<dbReference type="InterPro" id="IPR013328">
    <property type="entry name" value="6PGD_dom2"/>
</dbReference>
<feature type="binding site" evidence="10">
    <location>
        <position position="135"/>
    </location>
    <ligand>
        <name>sn-glycerol 3-phosphate</name>
        <dbReference type="ChEBI" id="CHEBI:57597"/>
    </ligand>
</feature>
<evidence type="ECO:0000256" key="2">
    <source>
        <dbReference type="ARBA" id="ARBA00022516"/>
    </source>
</evidence>
<name>A0AAE4ASM1_9HYPH</name>
<feature type="binding site" evidence="13">
    <location>
        <position position="254"/>
    </location>
    <ligand>
        <name>NAD(+)</name>
        <dbReference type="ChEBI" id="CHEBI:57540"/>
    </ligand>
</feature>
<evidence type="ECO:0000256" key="3">
    <source>
        <dbReference type="ARBA" id="ARBA00022741"/>
    </source>
</evidence>
<comment type="function">
    <text evidence="10">Catalyzes the reduction of the glycolytic intermediate dihydroxyacetone phosphate (DHAP) to sn-glycerol 3-phosphate (G3P), the key precursor for phospholipid synthesis.</text>
</comment>
<feature type="binding site" evidence="10">
    <location>
        <position position="243"/>
    </location>
    <ligand>
        <name>sn-glycerol 3-phosphate</name>
        <dbReference type="ChEBI" id="CHEBI:57597"/>
    </ligand>
</feature>
<dbReference type="Pfam" id="PF01210">
    <property type="entry name" value="NAD_Gly3P_dh_N"/>
    <property type="match status" value="1"/>
</dbReference>
<evidence type="ECO:0000256" key="13">
    <source>
        <dbReference type="PIRSR" id="PIRSR000114-3"/>
    </source>
</evidence>
<feature type="binding site" evidence="10">
    <location>
        <position position="15"/>
    </location>
    <ligand>
        <name>NADPH</name>
        <dbReference type="ChEBI" id="CHEBI:57783"/>
    </ligand>
</feature>
<keyword evidence="10" id="KW-0963">Cytoplasm</keyword>
<gene>
    <name evidence="10" type="primary">gpsA</name>
    <name evidence="18" type="ORF">J2S73_001637</name>
</gene>
<feature type="binding site" evidence="12">
    <location>
        <position position="107"/>
    </location>
    <ligand>
        <name>substrate</name>
    </ligand>
</feature>
<dbReference type="GO" id="GO:0005829">
    <property type="term" value="C:cytosol"/>
    <property type="evidence" value="ECO:0007669"/>
    <property type="project" value="TreeGrafter"/>
</dbReference>
<dbReference type="SUPFAM" id="SSF48179">
    <property type="entry name" value="6-phosphogluconate dehydrogenase C-terminal domain-like"/>
    <property type="match status" value="1"/>
</dbReference>
<keyword evidence="9 10" id="KW-1208">Phospholipid metabolism</keyword>
<keyword evidence="2 10" id="KW-0444">Lipid biosynthesis</keyword>
<dbReference type="GO" id="GO:0006650">
    <property type="term" value="P:glycerophospholipid metabolic process"/>
    <property type="evidence" value="ECO:0007669"/>
    <property type="project" value="UniProtKB-UniRule"/>
</dbReference>
<dbReference type="PROSITE" id="PS00957">
    <property type="entry name" value="NAD_G3PDH"/>
    <property type="match status" value="1"/>
</dbReference>
<evidence type="ECO:0000256" key="10">
    <source>
        <dbReference type="HAMAP-Rule" id="MF_00394"/>
    </source>
</evidence>
<dbReference type="GO" id="GO:0008654">
    <property type="term" value="P:phospholipid biosynthetic process"/>
    <property type="evidence" value="ECO:0007669"/>
    <property type="project" value="UniProtKB-KW"/>
</dbReference>
<sequence>MSESREIGVIGAGAWGTALALVLARAGGRVTLYARNPETVAAINAERTAPSLPGVAIEPGVEATGDLATAAGKELVILATPAQTTREVSTQAAAFIAPGTPLVITAKGIERATGRLLSDVVAETVPDARVAVLSGPGFAGEVARGLPTAVTIATADTALAPSLAEAFAAPGFRPYVSDDLRGVQIGGALKNVLAIAAGIVKGRDLGASAHAALVTRALAELIRLGDAEGARRETLTGLSGLGDLMLTSTNPQSRNFAFGEALGSGAARPSDAAAGGPLVEGAATAPIAVRLARDLGVDAPIMEAVAAVLAEKLTIDQAIDALLSRPLKREHD</sequence>
<keyword evidence="4 10" id="KW-0521">NADP</keyword>
<feature type="binding site" evidence="10">
    <location>
        <position position="35"/>
    </location>
    <ligand>
        <name>NADPH</name>
        <dbReference type="ChEBI" id="CHEBI:57783"/>
    </ligand>
</feature>
<evidence type="ECO:0000256" key="4">
    <source>
        <dbReference type="ARBA" id="ARBA00022857"/>
    </source>
</evidence>
<dbReference type="InterPro" id="IPR006168">
    <property type="entry name" value="G3P_DH_NAD-dep"/>
</dbReference>
<feature type="binding site" evidence="12">
    <location>
        <begin position="254"/>
        <end position="255"/>
    </location>
    <ligand>
        <name>substrate</name>
    </ligand>
</feature>
<feature type="binding site" evidence="10">
    <location>
        <position position="278"/>
    </location>
    <ligand>
        <name>NADPH</name>
        <dbReference type="ChEBI" id="CHEBI:57783"/>
    </ligand>
</feature>
<organism evidence="18 19">
    <name type="scientific">Amorphus orientalis</name>
    <dbReference type="NCBI Taxonomy" id="649198"/>
    <lineage>
        <taxon>Bacteria</taxon>
        <taxon>Pseudomonadati</taxon>
        <taxon>Pseudomonadota</taxon>
        <taxon>Alphaproteobacteria</taxon>
        <taxon>Hyphomicrobiales</taxon>
        <taxon>Amorphaceae</taxon>
        <taxon>Amorphus</taxon>
    </lineage>
</organism>
<dbReference type="GO" id="GO:0046168">
    <property type="term" value="P:glycerol-3-phosphate catabolic process"/>
    <property type="evidence" value="ECO:0007669"/>
    <property type="project" value="InterPro"/>
</dbReference>
<comment type="caution">
    <text evidence="18">The sequence shown here is derived from an EMBL/GenBank/DDBJ whole genome shotgun (WGS) entry which is preliminary data.</text>
</comment>
<dbReference type="GO" id="GO:0046167">
    <property type="term" value="P:glycerol-3-phosphate biosynthetic process"/>
    <property type="evidence" value="ECO:0007669"/>
    <property type="project" value="UniProtKB-UniRule"/>
</dbReference>
<evidence type="ECO:0000313" key="19">
    <source>
        <dbReference type="Proteomes" id="UP001229244"/>
    </source>
</evidence>
<dbReference type="InterPro" id="IPR011128">
    <property type="entry name" value="G3P_DH_NAD-dep_N"/>
</dbReference>
<proteinExistence type="inferred from homology"/>
<reference evidence="18" key="1">
    <citation type="submission" date="2023-07" db="EMBL/GenBank/DDBJ databases">
        <title>Genomic Encyclopedia of Type Strains, Phase IV (KMG-IV): sequencing the most valuable type-strain genomes for metagenomic binning, comparative biology and taxonomic classification.</title>
        <authorList>
            <person name="Goeker M."/>
        </authorList>
    </citation>
    <scope>NUCLEOTIDE SEQUENCE</scope>
    <source>
        <strain evidence="18">DSM 21202</strain>
    </source>
</reference>
<dbReference type="EC" id="1.1.1.94" evidence="10"/>
<feature type="binding site" evidence="10">
    <location>
        <position position="254"/>
    </location>
    <ligand>
        <name>sn-glycerol 3-phosphate</name>
        <dbReference type="ChEBI" id="CHEBI:57597"/>
    </ligand>
</feature>
<evidence type="ECO:0000256" key="14">
    <source>
        <dbReference type="RuleBase" id="RU000437"/>
    </source>
</evidence>
<keyword evidence="5 10" id="KW-0560">Oxidoreductase</keyword>
<dbReference type="FunFam" id="3.40.50.720:FF:000019">
    <property type="entry name" value="Glycerol-3-phosphate dehydrogenase [NAD(P)+]"/>
    <property type="match status" value="1"/>
</dbReference>
<evidence type="ECO:0000256" key="9">
    <source>
        <dbReference type="ARBA" id="ARBA00023264"/>
    </source>
</evidence>
<protein>
    <recommendedName>
        <fullName evidence="10">Glycerol-3-phosphate dehydrogenase [NAD(P)+]</fullName>
        <ecNumber evidence="10">1.1.1.94</ecNumber>
    </recommendedName>
    <alternativeName>
        <fullName evidence="10">NAD(P)(+)-dependent glycerol-3-phosphate dehydrogenase</fullName>
    </alternativeName>
    <alternativeName>
        <fullName evidence="10">NAD(P)H-dependent dihydroxyacetone-phosphate reductase</fullName>
    </alternativeName>
</protein>
<evidence type="ECO:0000256" key="6">
    <source>
        <dbReference type="ARBA" id="ARBA00023027"/>
    </source>
</evidence>
<feature type="binding site" evidence="13">
    <location>
        <position position="139"/>
    </location>
    <ligand>
        <name>NAD(+)</name>
        <dbReference type="ChEBI" id="CHEBI:57540"/>
    </ligand>
</feature>
<keyword evidence="3 10" id="KW-0547">Nucleotide-binding</keyword>
<dbReference type="NCBIfam" id="NF000940">
    <property type="entry name" value="PRK00094.1-2"/>
    <property type="match status" value="1"/>
</dbReference>
<feature type="binding site" evidence="10">
    <location>
        <position position="107"/>
    </location>
    <ligand>
        <name>sn-glycerol 3-phosphate</name>
        <dbReference type="ChEBI" id="CHEBI:57597"/>
    </ligand>
</feature>
<evidence type="ECO:0000256" key="12">
    <source>
        <dbReference type="PIRSR" id="PIRSR000114-2"/>
    </source>
</evidence>
<dbReference type="PRINTS" id="PR00077">
    <property type="entry name" value="GPDHDRGNASE"/>
</dbReference>
<dbReference type="PIRSF" id="PIRSF000114">
    <property type="entry name" value="Glycerol-3-P_dh"/>
    <property type="match status" value="1"/>
</dbReference>
<dbReference type="Gene3D" id="3.40.50.720">
    <property type="entry name" value="NAD(P)-binding Rossmann-like Domain"/>
    <property type="match status" value="1"/>
</dbReference>
<feature type="binding site" evidence="10">
    <location>
        <position position="139"/>
    </location>
    <ligand>
        <name>NADPH</name>
        <dbReference type="ChEBI" id="CHEBI:57783"/>
    </ligand>
</feature>
<feature type="active site" description="Proton acceptor" evidence="10 11">
    <location>
        <position position="190"/>
    </location>
</feature>
<dbReference type="PANTHER" id="PTHR11728">
    <property type="entry name" value="GLYCEROL-3-PHOSPHATE DEHYDROGENASE"/>
    <property type="match status" value="1"/>
</dbReference>
<feature type="binding site" evidence="10">
    <location>
        <position position="255"/>
    </location>
    <ligand>
        <name>sn-glycerol 3-phosphate</name>
        <dbReference type="ChEBI" id="CHEBI:57597"/>
    </ligand>
</feature>
<feature type="binding site" evidence="10">
    <location>
        <position position="190"/>
    </location>
    <ligand>
        <name>sn-glycerol 3-phosphate</name>
        <dbReference type="ChEBI" id="CHEBI:57597"/>
    </ligand>
</feature>
<keyword evidence="19" id="KW-1185">Reference proteome</keyword>
<feature type="binding site" evidence="10">
    <location>
        <position position="107"/>
    </location>
    <ligand>
        <name>NADPH</name>
        <dbReference type="ChEBI" id="CHEBI:57783"/>
    </ligand>
</feature>